<dbReference type="Pfam" id="PF03724">
    <property type="entry name" value="META"/>
    <property type="match status" value="1"/>
</dbReference>
<keyword evidence="4" id="KW-1185">Reference proteome</keyword>
<feature type="chain" id="PRO_5016858122" description="DUF306 domain-containing protein" evidence="1">
    <location>
        <begin position="22"/>
        <end position="158"/>
    </location>
</feature>
<dbReference type="PANTHER" id="PTHR35535:SF1">
    <property type="entry name" value="HEAT SHOCK PROTEIN HSLJ"/>
    <property type="match status" value="1"/>
</dbReference>
<reference evidence="3 4" key="2">
    <citation type="submission" date="2018-07" db="EMBL/GenBank/DDBJ databases">
        <title>Pontibacter sp. 2b14 genomic sequence and assembly.</title>
        <authorList>
            <person name="Du Z.-J."/>
        </authorList>
    </citation>
    <scope>NUCLEOTIDE SEQUENCE [LARGE SCALE GENOMIC DNA]</scope>
    <source>
        <strain evidence="3 4">2b14</strain>
    </source>
</reference>
<feature type="domain" description="DUF306" evidence="2">
    <location>
        <begin position="31"/>
        <end position="139"/>
    </location>
</feature>
<evidence type="ECO:0000259" key="2">
    <source>
        <dbReference type="Pfam" id="PF03724"/>
    </source>
</evidence>
<protein>
    <recommendedName>
        <fullName evidence="2">DUF306 domain-containing protein</fullName>
    </recommendedName>
</protein>
<dbReference type="EMBL" id="QMDV01000003">
    <property type="protein sequence ID" value="RAU82522.1"/>
    <property type="molecule type" value="Genomic_DNA"/>
</dbReference>
<dbReference type="RefSeq" id="WP_112306115.1">
    <property type="nucleotide sequence ID" value="NZ_QMDV01000003.1"/>
</dbReference>
<proteinExistence type="predicted"/>
<dbReference type="OrthoDB" id="5348860at2"/>
<dbReference type="PANTHER" id="PTHR35535">
    <property type="entry name" value="HEAT SHOCK PROTEIN HSLJ"/>
    <property type="match status" value="1"/>
</dbReference>
<comment type="caution">
    <text evidence="3">The sequence shown here is derived from an EMBL/GenBank/DDBJ whole genome shotgun (WGS) entry which is preliminary data.</text>
</comment>
<dbReference type="PROSITE" id="PS51257">
    <property type="entry name" value="PROKAR_LIPOPROTEIN"/>
    <property type="match status" value="1"/>
</dbReference>
<reference evidence="3 4" key="1">
    <citation type="submission" date="2018-06" db="EMBL/GenBank/DDBJ databases">
        <authorList>
            <person name="Liu Z.-W."/>
        </authorList>
    </citation>
    <scope>NUCLEOTIDE SEQUENCE [LARGE SCALE GENOMIC DNA]</scope>
    <source>
        <strain evidence="3 4">2b14</strain>
    </source>
</reference>
<dbReference type="InterPro" id="IPR005184">
    <property type="entry name" value="DUF306_Meta_HslJ"/>
</dbReference>
<organism evidence="3 4">
    <name type="scientific">Pontibacter arcticus</name>
    <dbReference type="NCBI Taxonomy" id="2080288"/>
    <lineage>
        <taxon>Bacteria</taxon>
        <taxon>Pseudomonadati</taxon>
        <taxon>Bacteroidota</taxon>
        <taxon>Cytophagia</taxon>
        <taxon>Cytophagales</taxon>
        <taxon>Hymenobacteraceae</taxon>
        <taxon>Pontibacter</taxon>
    </lineage>
</organism>
<dbReference type="InterPro" id="IPR053147">
    <property type="entry name" value="Hsp_HslJ-like"/>
</dbReference>
<dbReference type="Gene3D" id="2.40.128.270">
    <property type="match status" value="1"/>
</dbReference>
<evidence type="ECO:0000256" key="1">
    <source>
        <dbReference type="SAM" id="SignalP"/>
    </source>
</evidence>
<dbReference type="Proteomes" id="UP000251692">
    <property type="component" value="Unassembled WGS sequence"/>
</dbReference>
<dbReference type="AlphaFoldDB" id="A0A364RE12"/>
<keyword evidence="1" id="KW-0732">Signal</keyword>
<gene>
    <name evidence="3" type="ORF">DP923_12135</name>
</gene>
<dbReference type="InterPro" id="IPR038670">
    <property type="entry name" value="HslJ-like_sf"/>
</dbReference>
<accession>A0A364RE12</accession>
<name>A0A364RE12_9BACT</name>
<evidence type="ECO:0000313" key="3">
    <source>
        <dbReference type="EMBL" id="RAU82522.1"/>
    </source>
</evidence>
<evidence type="ECO:0000313" key="4">
    <source>
        <dbReference type="Proteomes" id="UP000251692"/>
    </source>
</evidence>
<sequence>MKISRLYFLFMLLLLGSGCTLQNKTLSTTNSTLVDSYWLLLSVEGEDLQGPTDTRTAYIRFEANENDINGFTGCNRFFGKYALTDSTVKLTNIGSTRMACPNNQLESKFLSVLERATSYTTAGDVLTFYAAGKAIATFRAGQQQDQEIINRVNPPGNN</sequence>
<feature type="signal peptide" evidence="1">
    <location>
        <begin position="1"/>
        <end position="21"/>
    </location>
</feature>